<evidence type="ECO:0000313" key="5">
    <source>
        <dbReference type="EMBL" id="PPK95043.1"/>
    </source>
</evidence>
<feature type="signal peptide" evidence="2">
    <location>
        <begin position="1"/>
        <end position="18"/>
    </location>
</feature>
<feature type="chain" id="PRO_5015521712" evidence="2">
    <location>
        <begin position="19"/>
        <end position="810"/>
    </location>
</feature>
<dbReference type="Pfam" id="PF18962">
    <property type="entry name" value="Por_Secre_tail"/>
    <property type="match status" value="1"/>
</dbReference>
<keyword evidence="1 2" id="KW-0732">Signal</keyword>
<protein>
    <submittedName>
        <fullName evidence="5">Putative secreted protein (Por secretion system target)</fullName>
    </submittedName>
</protein>
<dbReference type="RefSeq" id="WP_104515475.1">
    <property type="nucleotide sequence ID" value="NZ_MQVW01000024.1"/>
</dbReference>
<proteinExistence type="predicted"/>
<dbReference type="EMBL" id="PTJE01000003">
    <property type="protein sequence ID" value="PPK95043.1"/>
    <property type="molecule type" value="Genomic_DNA"/>
</dbReference>
<dbReference type="InterPro" id="IPR025193">
    <property type="entry name" value="DUF4114"/>
</dbReference>
<dbReference type="NCBIfam" id="TIGR04183">
    <property type="entry name" value="Por_Secre_tail"/>
    <property type="match status" value="1"/>
</dbReference>
<dbReference type="Proteomes" id="UP000239002">
    <property type="component" value="Unassembled WGS sequence"/>
</dbReference>
<organism evidence="5 6">
    <name type="scientific">Nonlabens xylanidelens</name>
    <dbReference type="NCBI Taxonomy" id="191564"/>
    <lineage>
        <taxon>Bacteria</taxon>
        <taxon>Pseudomonadati</taxon>
        <taxon>Bacteroidota</taxon>
        <taxon>Flavobacteriia</taxon>
        <taxon>Flavobacteriales</taxon>
        <taxon>Flavobacteriaceae</taxon>
        <taxon>Nonlabens</taxon>
    </lineage>
</organism>
<dbReference type="AlphaFoldDB" id="A0A2S6ILE0"/>
<evidence type="ECO:0000256" key="2">
    <source>
        <dbReference type="SAM" id="SignalP"/>
    </source>
</evidence>
<feature type="domain" description="DUF4114" evidence="3">
    <location>
        <begin position="147"/>
        <end position="231"/>
    </location>
</feature>
<evidence type="ECO:0000313" key="6">
    <source>
        <dbReference type="Proteomes" id="UP000239002"/>
    </source>
</evidence>
<dbReference type="Pfam" id="PF13448">
    <property type="entry name" value="DUF4114"/>
    <property type="match status" value="1"/>
</dbReference>
<evidence type="ECO:0000259" key="4">
    <source>
        <dbReference type="Pfam" id="PF18962"/>
    </source>
</evidence>
<evidence type="ECO:0000256" key="1">
    <source>
        <dbReference type="ARBA" id="ARBA00022729"/>
    </source>
</evidence>
<keyword evidence="6" id="KW-1185">Reference proteome</keyword>
<evidence type="ECO:0000259" key="3">
    <source>
        <dbReference type="Pfam" id="PF13448"/>
    </source>
</evidence>
<dbReference type="InterPro" id="IPR026444">
    <property type="entry name" value="Secre_tail"/>
</dbReference>
<reference evidence="5 6" key="1">
    <citation type="submission" date="2018-02" db="EMBL/GenBank/DDBJ databases">
        <title>Genomic Encyclopedia of Archaeal and Bacterial Type Strains, Phase II (KMG-II): from individual species to whole genera.</title>
        <authorList>
            <person name="Goeker M."/>
        </authorList>
    </citation>
    <scope>NUCLEOTIDE SEQUENCE [LARGE SCALE GENOMIC DNA]</scope>
    <source>
        <strain evidence="5 6">DSM 16809</strain>
    </source>
</reference>
<sequence length="810" mass="89210">MKKITLLLALICSTIALSQNYQYLGTFSSDGTPDYLEPVNDVITGTLLETVNNALPESYPVPDFNPQYLSSGYDTDIVLEADGDIWVTFVGEGAGYKNVLGFYTYDATVAVHPAPTPSDVTIIFPNISAQFSGGGLIPGNKVHLGSFTAGTGIGWVLLANGYQNNQVTPGLWQLYSNEDYNPENDPTIRQHNVLLNDSENERIILGFEDIRRDYASCDQDFNDAIFYITANPFSALKTTNLSVPDSGLKTVSSGNDGGLESNGDLAGLIAKRNLTRLKENNKMSQKSMQRSFLMKNGTIPTSLDGYLPNSGKFNTEVAQYSTPTDLIGITNANEVLAVDYYLQADRVSAVLATSTQNGVYDHSKAICDRLNKSVLDDVRTVTARGHQLLISTIIRDNGEVEYAVSFSIKLGTAANEVFSFWSIDRYPAGDYNNYQVWGGSYSQVFHIVNHILDAYTVQKTLNSVALSNVVPPVFVRSGYYEEGKLYLEINNSQGYQSLFLNTNLKATEVASLVPSNSTLSLTGSTIESIVVDTGSIFDAGVSITPNQNEQIDALYLADGPWGTDYVDGEVLINTFDVTTTNSFMENNVYYVERNPSIQGQIKETLNLFRHLKAGDQLVTVSDYDQMSFTVNNSLPMEIILITDEDVLWADRYRYNIPAHLTAADLVINFSDFLNSSGASTTSDQLRSVVFSVSGDYSTFQPFNLSINDLKFKSSSNTLSLDNNSLLEQATVSNYPNPFVNNTTFELVNESDKVSITLFDLSGRVVDVQKTQTGQNNRTVSYSKPSLKPGIYMYRITDDKNQSYSGRVVKE</sequence>
<comment type="caution">
    <text evidence="5">The sequence shown here is derived from an EMBL/GenBank/DDBJ whole genome shotgun (WGS) entry which is preliminary data.</text>
</comment>
<name>A0A2S6ILE0_9FLAO</name>
<dbReference type="OrthoDB" id="1204817at2"/>
<accession>A0A2S6ILE0</accession>
<feature type="domain" description="Secretion system C-terminal sorting" evidence="4">
    <location>
        <begin position="734"/>
        <end position="803"/>
    </location>
</feature>
<gene>
    <name evidence="5" type="ORF">LY01_01796</name>
</gene>